<dbReference type="EMBL" id="JAWDJW010004324">
    <property type="protein sequence ID" value="KAK3076140.1"/>
    <property type="molecule type" value="Genomic_DNA"/>
</dbReference>
<sequence>TSTKEVITLVDNERFFSLCRELDDEGTKTINYVVMQMTVTKEKAKIDDGVNAIFSGMPRADEAAARERLEEQLQRRDSHDADKIQRARRRLSKVADIFRRRSSANDSKGRVSEDTACPGRANGLLLKQHVHDRPSRIEPPNISSAPFAQGTDKIDRQDTPPEMKRMDDAVRQGTGTAA</sequence>
<gene>
    <name evidence="1" type="ORF">LTS18_013817</name>
</gene>
<dbReference type="Proteomes" id="UP001186974">
    <property type="component" value="Unassembled WGS sequence"/>
</dbReference>
<evidence type="ECO:0000313" key="2">
    <source>
        <dbReference type="Proteomes" id="UP001186974"/>
    </source>
</evidence>
<comment type="caution">
    <text evidence="1">The sequence shown here is derived from an EMBL/GenBank/DDBJ whole genome shotgun (WGS) entry which is preliminary data.</text>
</comment>
<keyword evidence="2" id="KW-1185">Reference proteome</keyword>
<organism evidence="1 2">
    <name type="scientific">Coniosporium uncinatum</name>
    <dbReference type="NCBI Taxonomy" id="93489"/>
    <lineage>
        <taxon>Eukaryota</taxon>
        <taxon>Fungi</taxon>
        <taxon>Dikarya</taxon>
        <taxon>Ascomycota</taxon>
        <taxon>Pezizomycotina</taxon>
        <taxon>Dothideomycetes</taxon>
        <taxon>Dothideomycetes incertae sedis</taxon>
        <taxon>Coniosporium</taxon>
    </lineage>
</organism>
<accession>A0ACC3DHW7</accession>
<protein>
    <submittedName>
        <fullName evidence="1">Uncharacterized protein</fullName>
    </submittedName>
</protein>
<evidence type="ECO:0000313" key="1">
    <source>
        <dbReference type="EMBL" id="KAK3076140.1"/>
    </source>
</evidence>
<name>A0ACC3DHW7_9PEZI</name>
<reference evidence="1" key="1">
    <citation type="submission" date="2024-09" db="EMBL/GenBank/DDBJ databases">
        <title>Black Yeasts Isolated from many extreme environments.</title>
        <authorList>
            <person name="Coleine C."/>
            <person name="Stajich J.E."/>
            <person name="Selbmann L."/>
        </authorList>
    </citation>
    <scope>NUCLEOTIDE SEQUENCE</scope>
    <source>
        <strain evidence="1">CCFEE 5737</strain>
    </source>
</reference>
<proteinExistence type="predicted"/>
<feature type="non-terminal residue" evidence="1">
    <location>
        <position position="1"/>
    </location>
</feature>